<gene>
    <name evidence="9" type="ORF">FRC96_13985</name>
</gene>
<keyword evidence="3" id="KW-0597">Phosphoprotein</keyword>
<dbReference type="SMART" id="SM00091">
    <property type="entry name" value="PAS"/>
    <property type="match status" value="1"/>
</dbReference>
<evidence type="ECO:0000259" key="7">
    <source>
        <dbReference type="PROSITE" id="PS50109"/>
    </source>
</evidence>
<dbReference type="GO" id="GO:0000155">
    <property type="term" value="F:phosphorelay sensor kinase activity"/>
    <property type="evidence" value="ECO:0007669"/>
    <property type="project" value="InterPro"/>
</dbReference>
<keyword evidence="5" id="KW-0418">Kinase</keyword>
<dbReference type="EMBL" id="VOSL01000055">
    <property type="protein sequence ID" value="TXD34307.1"/>
    <property type="molecule type" value="Genomic_DNA"/>
</dbReference>
<keyword evidence="4" id="KW-0808">Transferase</keyword>
<dbReference type="SUPFAM" id="SSF55785">
    <property type="entry name" value="PYP-like sensor domain (PAS domain)"/>
    <property type="match status" value="1"/>
</dbReference>
<accession>A0A5C6X5I0</accession>
<dbReference type="RefSeq" id="WP_146975239.1">
    <property type="nucleotide sequence ID" value="NZ_VOSL01000055.1"/>
</dbReference>
<dbReference type="OrthoDB" id="177675at2"/>
<dbReference type="FunFam" id="3.30.565.10:FF:000010">
    <property type="entry name" value="Sensor histidine kinase RcsC"/>
    <property type="match status" value="1"/>
</dbReference>
<dbReference type="PRINTS" id="PR00344">
    <property type="entry name" value="BCTRLSENSOR"/>
</dbReference>
<dbReference type="SMART" id="SM00388">
    <property type="entry name" value="HisKA"/>
    <property type="match status" value="1"/>
</dbReference>
<dbReference type="InterPro" id="IPR004358">
    <property type="entry name" value="Sig_transdc_His_kin-like_C"/>
</dbReference>
<organism evidence="9 10">
    <name type="scientific">Lujinxingia vulgaris</name>
    <dbReference type="NCBI Taxonomy" id="2600176"/>
    <lineage>
        <taxon>Bacteria</taxon>
        <taxon>Deltaproteobacteria</taxon>
        <taxon>Bradymonadales</taxon>
        <taxon>Lujinxingiaceae</taxon>
        <taxon>Lujinxingia</taxon>
    </lineage>
</organism>
<evidence type="ECO:0000256" key="3">
    <source>
        <dbReference type="ARBA" id="ARBA00022553"/>
    </source>
</evidence>
<keyword evidence="6" id="KW-0175">Coiled coil</keyword>
<evidence type="ECO:0000313" key="9">
    <source>
        <dbReference type="EMBL" id="TXD34307.1"/>
    </source>
</evidence>
<evidence type="ECO:0000259" key="8">
    <source>
        <dbReference type="PROSITE" id="PS50112"/>
    </source>
</evidence>
<dbReference type="PANTHER" id="PTHR43047">
    <property type="entry name" value="TWO-COMPONENT HISTIDINE PROTEIN KINASE"/>
    <property type="match status" value="1"/>
</dbReference>
<dbReference type="SUPFAM" id="SSF55874">
    <property type="entry name" value="ATPase domain of HSP90 chaperone/DNA topoisomerase II/histidine kinase"/>
    <property type="match status" value="1"/>
</dbReference>
<dbReference type="AlphaFoldDB" id="A0A5C6X5I0"/>
<evidence type="ECO:0000256" key="4">
    <source>
        <dbReference type="ARBA" id="ARBA00022679"/>
    </source>
</evidence>
<reference evidence="9 10" key="1">
    <citation type="submission" date="2019-08" db="EMBL/GenBank/DDBJ databases">
        <title>Bradymonadales sp. TMQ2.</title>
        <authorList>
            <person name="Liang Q."/>
        </authorList>
    </citation>
    <scope>NUCLEOTIDE SEQUENCE [LARGE SCALE GENOMIC DNA]</scope>
    <source>
        <strain evidence="9 10">TMQ2</strain>
    </source>
</reference>
<dbReference type="Pfam" id="PF13426">
    <property type="entry name" value="PAS_9"/>
    <property type="match status" value="1"/>
</dbReference>
<dbReference type="Proteomes" id="UP000321046">
    <property type="component" value="Unassembled WGS sequence"/>
</dbReference>
<dbReference type="NCBIfam" id="TIGR00229">
    <property type="entry name" value="sensory_box"/>
    <property type="match status" value="1"/>
</dbReference>
<dbReference type="Pfam" id="PF00512">
    <property type="entry name" value="HisKA"/>
    <property type="match status" value="1"/>
</dbReference>
<dbReference type="InterPro" id="IPR035965">
    <property type="entry name" value="PAS-like_dom_sf"/>
</dbReference>
<evidence type="ECO:0000256" key="2">
    <source>
        <dbReference type="ARBA" id="ARBA00012438"/>
    </source>
</evidence>
<dbReference type="InterPro" id="IPR005467">
    <property type="entry name" value="His_kinase_dom"/>
</dbReference>
<comment type="caution">
    <text evidence="9">The sequence shown here is derived from an EMBL/GenBank/DDBJ whole genome shotgun (WGS) entry which is preliminary data.</text>
</comment>
<dbReference type="Gene3D" id="3.30.450.20">
    <property type="entry name" value="PAS domain"/>
    <property type="match status" value="1"/>
</dbReference>
<comment type="catalytic activity">
    <reaction evidence="1">
        <text>ATP + protein L-histidine = ADP + protein N-phospho-L-histidine.</text>
        <dbReference type="EC" id="2.7.13.3"/>
    </reaction>
</comment>
<dbReference type="SUPFAM" id="SSF47384">
    <property type="entry name" value="Homodimeric domain of signal transducing histidine kinase"/>
    <property type="match status" value="1"/>
</dbReference>
<evidence type="ECO:0000256" key="1">
    <source>
        <dbReference type="ARBA" id="ARBA00000085"/>
    </source>
</evidence>
<sequence length="421" mass="46766">MDESKQYHAVLAHELEQAGLNDSGVPDEEAWRAFLGRVSHRLHEAYAGTVILDERFDKMIRHAVDPFFLHDTEGRVIEVNHAACEMLGYTREELLEMGVGDFEMDLAPGAIWDRMRVDEVFTVEGRHRSKGGRVYPVETRVGAFMAGGRKVILALCRDVSERVERARELEALNQALERARDEAVMASSSKSAFLADMSHELRTPLNAVIGYSEFVLEQMQDEGPVRYRDELERIRVAGQHMLSLINDVLDLSKIEAGKLEARAASFDLSELLGDVESTAEPLAMVNGNRLEIACAPGAFAMHTDATKLRQILLNLLGNACKFTEGGEVGVRATSDEAGWVELQVWDTGVGMSKEALGRVFEAFEQADEQTEERYGGTGLGLTLTERFCRLLGGRISVRSQPGEGTEFRVRLPQVLPELSEV</sequence>
<dbReference type="InterPro" id="IPR036097">
    <property type="entry name" value="HisK_dim/P_sf"/>
</dbReference>
<dbReference type="PANTHER" id="PTHR43047:SF64">
    <property type="entry name" value="HISTIDINE KINASE CONTAINING CHEY-HOMOLOGOUS RECEIVER DOMAIN AND PAS DOMAIN-RELATED"/>
    <property type="match status" value="1"/>
</dbReference>
<proteinExistence type="predicted"/>
<feature type="coiled-coil region" evidence="6">
    <location>
        <begin position="159"/>
        <end position="189"/>
    </location>
</feature>
<dbReference type="PROSITE" id="PS50109">
    <property type="entry name" value="HIS_KIN"/>
    <property type="match status" value="1"/>
</dbReference>
<dbReference type="SMART" id="SM00387">
    <property type="entry name" value="HATPase_c"/>
    <property type="match status" value="1"/>
</dbReference>
<dbReference type="InterPro" id="IPR000014">
    <property type="entry name" value="PAS"/>
</dbReference>
<dbReference type="CDD" id="cd00082">
    <property type="entry name" value="HisKA"/>
    <property type="match status" value="1"/>
</dbReference>
<dbReference type="EC" id="2.7.13.3" evidence="2"/>
<dbReference type="Pfam" id="PF02518">
    <property type="entry name" value="HATPase_c"/>
    <property type="match status" value="1"/>
</dbReference>
<feature type="domain" description="Histidine kinase" evidence="7">
    <location>
        <begin position="196"/>
        <end position="415"/>
    </location>
</feature>
<evidence type="ECO:0000256" key="6">
    <source>
        <dbReference type="SAM" id="Coils"/>
    </source>
</evidence>
<dbReference type="InterPro" id="IPR003594">
    <property type="entry name" value="HATPase_dom"/>
</dbReference>
<evidence type="ECO:0000313" key="10">
    <source>
        <dbReference type="Proteomes" id="UP000321046"/>
    </source>
</evidence>
<protein>
    <recommendedName>
        <fullName evidence="2">histidine kinase</fullName>
        <ecNumber evidence="2">2.7.13.3</ecNumber>
    </recommendedName>
</protein>
<dbReference type="CDD" id="cd00130">
    <property type="entry name" value="PAS"/>
    <property type="match status" value="1"/>
</dbReference>
<dbReference type="InterPro" id="IPR036890">
    <property type="entry name" value="HATPase_C_sf"/>
</dbReference>
<dbReference type="Gene3D" id="3.30.565.10">
    <property type="entry name" value="Histidine kinase-like ATPase, C-terminal domain"/>
    <property type="match status" value="1"/>
</dbReference>
<dbReference type="Gene3D" id="1.10.287.130">
    <property type="match status" value="1"/>
</dbReference>
<evidence type="ECO:0000256" key="5">
    <source>
        <dbReference type="ARBA" id="ARBA00022777"/>
    </source>
</evidence>
<feature type="domain" description="PAS" evidence="8">
    <location>
        <begin position="52"/>
        <end position="95"/>
    </location>
</feature>
<dbReference type="InterPro" id="IPR003661">
    <property type="entry name" value="HisK_dim/P_dom"/>
</dbReference>
<dbReference type="PROSITE" id="PS50112">
    <property type="entry name" value="PAS"/>
    <property type="match status" value="1"/>
</dbReference>
<name>A0A5C6X5I0_9DELT</name>